<dbReference type="GeneID" id="87881238"/>
<dbReference type="Proteomes" id="UP001273166">
    <property type="component" value="Unassembled WGS sequence"/>
</dbReference>
<protein>
    <submittedName>
        <fullName evidence="1">Uncharacterized protein</fullName>
    </submittedName>
</protein>
<name>A0AAJ0GRZ7_9PEZI</name>
<comment type="caution">
    <text evidence="1">The sequence shown here is derived from an EMBL/GenBank/DDBJ whole genome shotgun (WGS) entry which is preliminary data.</text>
</comment>
<proteinExistence type="predicted"/>
<evidence type="ECO:0000313" key="1">
    <source>
        <dbReference type="EMBL" id="KAK3305068.1"/>
    </source>
</evidence>
<dbReference type="SUPFAM" id="SSF53067">
    <property type="entry name" value="Actin-like ATPase domain"/>
    <property type="match status" value="2"/>
</dbReference>
<reference evidence="1" key="2">
    <citation type="submission" date="2023-06" db="EMBL/GenBank/DDBJ databases">
        <authorList>
            <consortium name="Lawrence Berkeley National Laboratory"/>
            <person name="Mondo S.J."/>
            <person name="Hensen N."/>
            <person name="Bonometti L."/>
            <person name="Westerberg I."/>
            <person name="Brannstrom I.O."/>
            <person name="Guillou S."/>
            <person name="Cros-Aarteil S."/>
            <person name="Calhoun S."/>
            <person name="Haridas S."/>
            <person name="Kuo A."/>
            <person name="Pangilinan J."/>
            <person name="Riley R."/>
            <person name="Labutti K."/>
            <person name="Andreopoulos B."/>
            <person name="Lipzen A."/>
            <person name="Chen C."/>
            <person name="Yanf M."/>
            <person name="Daum C."/>
            <person name="Ng V."/>
            <person name="Clum A."/>
            <person name="Steindorff A."/>
            <person name="Ohm R."/>
            <person name="Martin F."/>
            <person name="Silar P."/>
            <person name="Natvig D."/>
            <person name="Lalanne C."/>
            <person name="Gautier V."/>
            <person name="Ament-Velasquez S.L."/>
            <person name="Kruys A."/>
            <person name="Hutchinson M.I."/>
            <person name="Powell A.J."/>
            <person name="Barry K."/>
            <person name="Miller A.N."/>
            <person name="Grigoriev I.V."/>
            <person name="Debuchy R."/>
            <person name="Gladieux P."/>
            <person name="Thoren M.H."/>
            <person name="Johannesson H."/>
        </authorList>
    </citation>
    <scope>NUCLEOTIDE SEQUENCE</scope>
    <source>
        <strain evidence="1">CBS 333.67</strain>
    </source>
</reference>
<evidence type="ECO:0000313" key="2">
    <source>
        <dbReference type="Proteomes" id="UP001273166"/>
    </source>
</evidence>
<organism evidence="1 2">
    <name type="scientific">Chaetomium strumarium</name>
    <dbReference type="NCBI Taxonomy" id="1170767"/>
    <lineage>
        <taxon>Eukaryota</taxon>
        <taxon>Fungi</taxon>
        <taxon>Dikarya</taxon>
        <taxon>Ascomycota</taxon>
        <taxon>Pezizomycotina</taxon>
        <taxon>Sordariomycetes</taxon>
        <taxon>Sordariomycetidae</taxon>
        <taxon>Sordariales</taxon>
        <taxon>Chaetomiaceae</taxon>
        <taxon>Chaetomium</taxon>
    </lineage>
</organism>
<keyword evidence="2" id="KW-1185">Reference proteome</keyword>
<sequence length="344" mass="37701">MTTPYRLSIGIDFGVCTSGVSYCLLGPNEAVSSAVEILFGNKRKNLVPSALGVNGNWGNDIAAGEDKFTLFKLQLLHADDLLQSYRQTPEQLAFVRDALGKIEIASKTGVDVVAEYLRRLWASAADSLSRILRRKGLSLSDVDVRFVFGIPAVWRVGTRSRMEEAIQHSGLLELGDRPPAPLDFIAEPEAAAIATFPRLAPSYNLQDGQTIVICDCGGGTVDVISYKITSLETLTVREIVSGEGQLLGDMFMKSALVALIKSRVQEDYRDNADLDLADLDNEIEAAWARVSRIQGNTMRRAGWCHRLDITYVGGRLGRQVVLSGRDVLRALNTCTDSIVRLLRT</sequence>
<dbReference type="EMBL" id="JAUDZG010000004">
    <property type="protein sequence ID" value="KAK3305068.1"/>
    <property type="molecule type" value="Genomic_DNA"/>
</dbReference>
<dbReference type="PANTHER" id="PTHR14187">
    <property type="entry name" value="ALPHA KINASE/ELONGATION FACTOR 2 KINASE"/>
    <property type="match status" value="1"/>
</dbReference>
<dbReference type="Gene3D" id="3.30.420.40">
    <property type="match status" value="2"/>
</dbReference>
<dbReference type="Gene3D" id="3.90.640.10">
    <property type="entry name" value="Actin, Chain A, domain 4"/>
    <property type="match status" value="1"/>
</dbReference>
<dbReference type="InterPro" id="IPR043129">
    <property type="entry name" value="ATPase_NBD"/>
</dbReference>
<dbReference type="PANTHER" id="PTHR14187:SF5">
    <property type="entry name" value="HEAT SHOCK 70 KDA PROTEIN 12A"/>
    <property type="match status" value="1"/>
</dbReference>
<accession>A0AAJ0GRZ7</accession>
<gene>
    <name evidence="1" type="ORF">B0T15DRAFT_188117</name>
</gene>
<dbReference type="RefSeq" id="XP_062720848.1">
    <property type="nucleotide sequence ID" value="XM_062862409.1"/>
</dbReference>
<reference evidence="1" key="1">
    <citation type="journal article" date="2023" name="Mol. Phylogenet. Evol.">
        <title>Genome-scale phylogeny and comparative genomics of the fungal order Sordariales.</title>
        <authorList>
            <person name="Hensen N."/>
            <person name="Bonometti L."/>
            <person name="Westerberg I."/>
            <person name="Brannstrom I.O."/>
            <person name="Guillou S."/>
            <person name="Cros-Aarteil S."/>
            <person name="Calhoun S."/>
            <person name="Haridas S."/>
            <person name="Kuo A."/>
            <person name="Mondo S."/>
            <person name="Pangilinan J."/>
            <person name="Riley R."/>
            <person name="LaButti K."/>
            <person name="Andreopoulos B."/>
            <person name="Lipzen A."/>
            <person name="Chen C."/>
            <person name="Yan M."/>
            <person name="Daum C."/>
            <person name="Ng V."/>
            <person name="Clum A."/>
            <person name="Steindorff A."/>
            <person name="Ohm R.A."/>
            <person name="Martin F."/>
            <person name="Silar P."/>
            <person name="Natvig D.O."/>
            <person name="Lalanne C."/>
            <person name="Gautier V."/>
            <person name="Ament-Velasquez S.L."/>
            <person name="Kruys A."/>
            <person name="Hutchinson M.I."/>
            <person name="Powell A.J."/>
            <person name="Barry K."/>
            <person name="Miller A.N."/>
            <person name="Grigoriev I.V."/>
            <person name="Debuchy R."/>
            <person name="Gladieux P."/>
            <person name="Hiltunen Thoren M."/>
            <person name="Johannesson H."/>
        </authorList>
    </citation>
    <scope>NUCLEOTIDE SEQUENCE</scope>
    <source>
        <strain evidence="1">CBS 333.67</strain>
    </source>
</reference>
<dbReference type="AlphaFoldDB" id="A0AAJ0GRZ7"/>
<dbReference type="CDD" id="cd10170">
    <property type="entry name" value="ASKHA_NBD_HSP70"/>
    <property type="match status" value="1"/>
</dbReference>